<dbReference type="PANTHER" id="PTHR10655">
    <property type="entry name" value="LYSOPHOSPHOLIPASE-RELATED"/>
    <property type="match status" value="1"/>
</dbReference>
<organism evidence="4 5">
    <name type="scientific">Paracoccus jeotgali</name>
    <dbReference type="NCBI Taxonomy" id="2065379"/>
    <lineage>
        <taxon>Bacteria</taxon>
        <taxon>Pseudomonadati</taxon>
        <taxon>Pseudomonadota</taxon>
        <taxon>Alphaproteobacteria</taxon>
        <taxon>Rhodobacterales</taxon>
        <taxon>Paracoccaceae</taxon>
        <taxon>Paracoccus</taxon>
    </lineage>
</organism>
<dbReference type="InterPro" id="IPR050565">
    <property type="entry name" value="LYPA1-2/EST-like"/>
</dbReference>
<dbReference type="GO" id="GO:0016787">
    <property type="term" value="F:hydrolase activity"/>
    <property type="evidence" value="ECO:0007669"/>
    <property type="project" value="UniProtKB-KW"/>
</dbReference>
<dbReference type="Gene3D" id="3.40.50.1820">
    <property type="entry name" value="alpha/beta hydrolase"/>
    <property type="match status" value="1"/>
</dbReference>
<evidence type="ECO:0000313" key="5">
    <source>
        <dbReference type="Proteomes" id="UP000234882"/>
    </source>
</evidence>
<dbReference type="Pfam" id="PF02230">
    <property type="entry name" value="Abhydrolase_2"/>
    <property type="match status" value="1"/>
</dbReference>
<dbReference type="InterPro" id="IPR003140">
    <property type="entry name" value="PLipase/COase/thioEstase"/>
</dbReference>
<dbReference type="InterPro" id="IPR029058">
    <property type="entry name" value="AB_hydrolase_fold"/>
</dbReference>
<dbReference type="SUPFAM" id="SSF53474">
    <property type="entry name" value="alpha/beta-Hydrolases"/>
    <property type="match status" value="1"/>
</dbReference>
<reference evidence="5" key="1">
    <citation type="submission" date="2017-12" db="EMBL/GenBank/DDBJ databases">
        <title>Genomic analysis of Paracoccus sp. CBA4604.</title>
        <authorList>
            <person name="Roh S.W."/>
            <person name="Kim J.Y."/>
            <person name="Kim J.S."/>
        </authorList>
    </citation>
    <scope>NUCLEOTIDE SEQUENCE [LARGE SCALE GENOMIC DNA]</scope>
    <source>
        <strain evidence="5">CBA4604</strain>
    </source>
</reference>
<evidence type="ECO:0000256" key="1">
    <source>
        <dbReference type="ARBA" id="ARBA00006499"/>
    </source>
</evidence>
<evidence type="ECO:0000256" key="2">
    <source>
        <dbReference type="ARBA" id="ARBA00022801"/>
    </source>
</evidence>
<dbReference type="EMBL" id="CP025583">
    <property type="protein sequence ID" value="AUM74868.1"/>
    <property type="molecule type" value="Genomic_DNA"/>
</dbReference>
<name>A0A2K9MGV0_9RHOB</name>
<keyword evidence="5" id="KW-1185">Reference proteome</keyword>
<sequence>MTDDPHGQTRILSAGAPLAQARLAMIMLHGRGGSPEDMLGLAHHLGIPDIAIRAPEAAGNSWWPDSFLAPLTRNEPWLSSALNRVAGIAEALAADGFGPDRTVVLGFSQGACLAVEYAARAGTPFAGVAGLSGGLVGTADGTGPRLPELYDHVEKTFDYSGRLDGTPVLLGCHQRDPHIPLARIRTTEEVLNRMGARVTTQIYPGAGHGIMADEITELRAMLNG</sequence>
<proteinExistence type="inferred from homology"/>
<dbReference type="PANTHER" id="PTHR10655:SF17">
    <property type="entry name" value="LYSOPHOSPHOLIPASE-LIKE PROTEIN 1"/>
    <property type="match status" value="1"/>
</dbReference>
<dbReference type="KEGG" id="paru:CYR75_11785"/>
<evidence type="ECO:0000259" key="3">
    <source>
        <dbReference type="Pfam" id="PF02230"/>
    </source>
</evidence>
<gene>
    <name evidence="4" type="ORF">CYR75_11785</name>
</gene>
<dbReference type="RefSeq" id="WP_101500213.1">
    <property type="nucleotide sequence ID" value="NZ_CP025583.1"/>
</dbReference>
<dbReference type="OrthoDB" id="9801763at2"/>
<dbReference type="Proteomes" id="UP000234882">
    <property type="component" value="Chromosome"/>
</dbReference>
<feature type="domain" description="Phospholipase/carboxylesterase/thioesterase" evidence="3">
    <location>
        <begin position="59"/>
        <end position="221"/>
    </location>
</feature>
<keyword evidence="2" id="KW-0378">Hydrolase</keyword>
<protein>
    <submittedName>
        <fullName evidence="4">Phospholipase</fullName>
    </submittedName>
</protein>
<evidence type="ECO:0000313" key="4">
    <source>
        <dbReference type="EMBL" id="AUM74868.1"/>
    </source>
</evidence>
<comment type="similarity">
    <text evidence="1">Belongs to the AB hydrolase superfamily. AB hydrolase 2 family.</text>
</comment>
<dbReference type="AlphaFoldDB" id="A0A2K9MGV0"/>
<accession>A0A2K9MGV0</accession>